<dbReference type="GO" id="GO:0051213">
    <property type="term" value="F:dioxygenase activity"/>
    <property type="evidence" value="ECO:0007669"/>
    <property type="project" value="UniProtKB-KW"/>
</dbReference>
<dbReference type="EMBL" id="FQZQ01000011">
    <property type="protein sequence ID" value="SHJ68066.1"/>
    <property type="molecule type" value="Genomic_DNA"/>
</dbReference>
<dbReference type="PROSITE" id="PS51819">
    <property type="entry name" value="VOC"/>
    <property type="match status" value="1"/>
</dbReference>
<evidence type="ECO:0000313" key="3">
    <source>
        <dbReference type="Proteomes" id="UP000183982"/>
    </source>
</evidence>
<dbReference type="PANTHER" id="PTHR21366">
    <property type="entry name" value="GLYOXALASE FAMILY PROTEIN"/>
    <property type="match status" value="1"/>
</dbReference>
<feature type="domain" description="VOC" evidence="1">
    <location>
        <begin position="6"/>
        <end position="113"/>
    </location>
</feature>
<dbReference type="Pfam" id="PF00903">
    <property type="entry name" value="Glyoxalase"/>
    <property type="match status" value="1"/>
</dbReference>
<keyword evidence="2" id="KW-0560">Oxidoreductase</keyword>
<reference evidence="3" key="1">
    <citation type="submission" date="2016-11" db="EMBL/GenBank/DDBJ databases">
        <authorList>
            <person name="Varghese N."/>
            <person name="Submissions S."/>
        </authorList>
    </citation>
    <scope>NUCLEOTIDE SEQUENCE [LARGE SCALE GENOMIC DNA]</scope>
    <source>
        <strain evidence="3">DSM 100564</strain>
    </source>
</reference>
<evidence type="ECO:0000259" key="1">
    <source>
        <dbReference type="PROSITE" id="PS51819"/>
    </source>
</evidence>
<dbReference type="InterPro" id="IPR004360">
    <property type="entry name" value="Glyas_Fos-R_dOase_dom"/>
</dbReference>
<dbReference type="SUPFAM" id="SSF54593">
    <property type="entry name" value="Glyoxalase/Bleomycin resistance protein/Dihydroxybiphenyl dioxygenase"/>
    <property type="match status" value="1"/>
</dbReference>
<dbReference type="RefSeq" id="WP_073252618.1">
    <property type="nucleotide sequence ID" value="NZ_FQZQ01000011.1"/>
</dbReference>
<name>A0A1M6LA41_9RHOB</name>
<dbReference type="InterPro" id="IPR037523">
    <property type="entry name" value="VOC_core"/>
</dbReference>
<sequence>MPAIQGLNHITLAVTDLQRALDFYCGILGAKKTAKWATGAYLDLGGIWLCLAVGPVTPRQDYTHFALSCSGEGFEALAKSIRATSPEWQTNSSQGPSLYFMDPDGHRLELHVGDMQSRLDHYRTHPESNVTLYD</sequence>
<dbReference type="PANTHER" id="PTHR21366:SF14">
    <property type="entry name" value="GLYOXALASE DOMAIN-CONTAINING PROTEIN 5"/>
    <property type="match status" value="1"/>
</dbReference>
<dbReference type="STRING" id="1470563.SAMN05444000_111127"/>
<keyword evidence="2" id="KW-0223">Dioxygenase</keyword>
<evidence type="ECO:0000313" key="2">
    <source>
        <dbReference type="EMBL" id="SHJ68066.1"/>
    </source>
</evidence>
<dbReference type="InterPro" id="IPR050383">
    <property type="entry name" value="GlyoxalaseI/FosfomycinResist"/>
</dbReference>
<dbReference type="InterPro" id="IPR029068">
    <property type="entry name" value="Glyas_Bleomycin-R_OHBP_Dase"/>
</dbReference>
<dbReference type="AlphaFoldDB" id="A0A1M6LA41"/>
<dbReference type="OrthoDB" id="9792626at2"/>
<dbReference type="Proteomes" id="UP000183982">
    <property type="component" value="Unassembled WGS sequence"/>
</dbReference>
<organism evidence="2 3">
    <name type="scientific">Shimia gijangensis</name>
    <dbReference type="NCBI Taxonomy" id="1470563"/>
    <lineage>
        <taxon>Bacteria</taxon>
        <taxon>Pseudomonadati</taxon>
        <taxon>Pseudomonadota</taxon>
        <taxon>Alphaproteobacteria</taxon>
        <taxon>Rhodobacterales</taxon>
        <taxon>Roseobacteraceae</taxon>
    </lineage>
</organism>
<dbReference type="Gene3D" id="3.10.180.10">
    <property type="entry name" value="2,3-Dihydroxybiphenyl 1,2-Dioxygenase, domain 1"/>
    <property type="match status" value="1"/>
</dbReference>
<keyword evidence="3" id="KW-1185">Reference proteome</keyword>
<protein>
    <submittedName>
        <fullName evidence="2">Catechol 2,3-dioxygenase</fullName>
    </submittedName>
</protein>
<gene>
    <name evidence="2" type="ORF">SAMN05444000_111127</name>
</gene>
<accession>A0A1M6LA41</accession>
<proteinExistence type="predicted"/>